<organism evidence="1 2">
    <name type="scientific">Plectosphaerella plurivora</name>
    <dbReference type="NCBI Taxonomy" id="936078"/>
    <lineage>
        <taxon>Eukaryota</taxon>
        <taxon>Fungi</taxon>
        <taxon>Dikarya</taxon>
        <taxon>Ascomycota</taxon>
        <taxon>Pezizomycotina</taxon>
        <taxon>Sordariomycetes</taxon>
        <taxon>Hypocreomycetidae</taxon>
        <taxon>Glomerellales</taxon>
        <taxon>Plectosphaerellaceae</taxon>
        <taxon>Plectosphaerella</taxon>
    </lineage>
</organism>
<gene>
    <name evidence="1" type="ORF">F5X68DRAFT_214039</name>
</gene>
<sequence length="84" mass="9179">MRDVILAGGLAGRRARACLLSLLSLSGYGQYRGQGRVLTFGPSWMTTGQRRRDGTGVLPVLSERGGRAVDARRYVLVDLELKVM</sequence>
<dbReference type="Proteomes" id="UP000770015">
    <property type="component" value="Unassembled WGS sequence"/>
</dbReference>
<dbReference type="AlphaFoldDB" id="A0A9P8V566"/>
<keyword evidence="2" id="KW-1185">Reference proteome</keyword>
<evidence type="ECO:0000313" key="1">
    <source>
        <dbReference type="EMBL" id="KAH6676136.1"/>
    </source>
</evidence>
<comment type="caution">
    <text evidence="1">The sequence shown here is derived from an EMBL/GenBank/DDBJ whole genome shotgun (WGS) entry which is preliminary data.</text>
</comment>
<accession>A0A9P8V566</accession>
<proteinExistence type="predicted"/>
<protein>
    <submittedName>
        <fullName evidence="1">Uncharacterized protein</fullName>
    </submittedName>
</protein>
<name>A0A9P8V566_9PEZI</name>
<dbReference type="EMBL" id="JAGSXJ010000024">
    <property type="protein sequence ID" value="KAH6676136.1"/>
    <property type="molecule type" value="Genomic_DNA"/>
</dbReference>
<reference evidence="1" key="1">
    <citation type="journal article" date="2021" name="Nat. Commun.">
        <title>Genetic determinants of endophytism in the Arabidopsis root mycobiome.</title>
        <authorList>
            <person name="Mesny F."/>
            <person name="Miyauchi S."/>
            <person name="Thiergart T."/>
            <person name="Pickel B."/>
            <person name="Atanasova L."/>
            <person name="Karlsson M."/>
            <person name="Huettel B."/>
            <person name="Barry K.W."/>
            <person name="Haridas S."/>
            <person name="Chen C."/>
            <person name="Bauer D."/>
            <person name="Andreopoulos W."/>
            <person name="Pangilinan J."/>
            <person name="LaButti K."/>
            <person name="Riley R."/>
            <person name="Lipzen A."/>
            <person name="Clum A."/>
            <person name="Drula E."/>
            <person name="Henrissat B."/>
            <person name="Kohler A."/>
            <person name="Grigoriev I.V."/>
            <person name="Martin F.M."/>
            <person name="Hacquard S."/>
        </authorList>
    </citation>
    <scope>NUCLEOTIDE SEQUENCE</scope>
    <source>
        <strain evidence="1">MPI-SDFR-AT-0117</strain>
    </source>
</reference>
<evidence type="ECO:0000313" key="2">
    <source>
        <dbReference type="Proteomes" id="UP000770015"/>
    </source>
</evidence>